<dbReference type="Pfam" id="PF08808">
    <property type="entry name" value="RES"/>
    <property type="match status" value="1"/>
</dbReference>
<evidence type="ECO:0000313" key="2">
    <source>
        <dbReference type="EMBL" id="SDR71238.1"/>
    </source>
</evidence>
<evidence type="ECO:0000313" key="3">
    <source>
        <dbReference type="Proteomes" id="UP000198858"/>
    </source>
</evidence>
<evidence type="ECO:0000259" key="1">
    <source>
        <dbReference type="Pfam" id="PF08808"/>
    </source>
</evidence>
<dbReference type="InterPro" id="IPR014914">
    <property type="entry name" value="RES_dom"/>
</dbReference>
<name>A0A1H1L9N4_9FLAO</name>
<organism evidence="2 3">
    <name type="scientific">Christiangramia echinicola</name>
    <dbReference type="NCBI Taxonomy" id="279359"/>
    <lineage>
        <taxon>Bacteria</taxon>
        <taxon>Pseudomonadati</taxon>
        <taxon>Bacteroidota</taxon>
        <taxon>Flavobacteriia</taxon>
        <taxon>Flavobacteriales</taxon>
        <taxon>Flavobacteriaceae</taxon>
        <taxon>Christiangramia</taxon>
    </lineage>
</organism>
<protein>
    <submittedName>
        <fullName evidence="2">RES domain-containing protein</fullName>
    </submittedName>
</protein>
<proteinExistence type="predicted"/>
<keyword evidence="3" id="KW-1185">Reference proteome</keyword>
<feature type="domain" description="RES" evidence="1">
    <location>
        <begin position="89"/>
        <end position="254"/>
    </location>
</feature>
<sequence>MYTTDESMNEKKNEFNFTIFSKEIIDKQFEQIQRELKPSMDYKAILKKFHSISHNRVLPTVVYDSESNEFTIFRITNIWKGFNPDDPNSYSYNPNPKNNGRAHLKGSPVFYGAMDPFTAFAEMKDSIDIDQKFYLSRWKVKFKTNTNAHSLIINSTTKDRGHILNSAIKNGQEMLKGMVKNLPNKQKEGFIYAIEKMGDLFTTTGSDNYHITSAYSHDLLYDKKEKGIDIPILMYPSVENKFNSVNWAIHPSFVNSKNMILQDVFELCFKEKRSNDKNESIKVSIHRKGELTDECIINWQVPHFTDFKINFSNLKVQTFNNEIIAGNDVADRTINDTIYTIKNLIEKNVDRKFVQEELPKLSFDPEKDFSLDFDKEEFNSSLILELKHGNEILTQIGKSCIKYIQVPISWTKGYKSIQN</sequence>
<gene>
    <name evidence="2" type="ORF">SAMN04488552_0650</name>
</gene>
<dbReference type="Proteomes" id="UP000198858">
    <property type="component" value="Chromosome I"/>
</dbReference>
<accession>A0A1H1L9N4</accession>
<dbReference type="STRING" id="1250231.SAMN04488552_0650"/>
<dbReference type="EMBL" id="LT629745">
    <property type="protein sequence ID" value="SDR71238.1"/>
    <property type="molecule type" value="Genomic_DNA"/>
</dbReference>
<dbReference type="AlphaFoldDB" id="A0A1H1L9N4"/>
<reference evidence="2 3" key="1">
    <citation type="submission" date="2016-10" db="EMBL/GenBank/DDBJ databases">
        <authorList>
            <person name="Varghese N."/>
            <person name="Submissions S."/>
        </authorList>
    </citation>
    <scope>NUCLEOTIDE SEQUENCE [LARGE SCALE GENOMIC DNA]</scope>
    <source>
        <strain evidence="2 3">Mar_2010_102</strain>
    </source>
</reference>
<dbReference type="RefSeq" id="WP_157717356.1">
    <property type="nucleotide sequence ID" value="NZ_LT629745.1"/>
</dbReference>